<feature type="region of interest" description="Disordered" evidence="7">
    <location>
        <begin position="285"/>
        <end position="327"/>
    </location>
</feature>
<dbReference type="Proteomes" id="UP001166286">
    <property type="component" value="Unassembled WGS sequence"/>
</dbReference>
<feature type="region of interest" description="Disordered" evidence="7">
    <location>
        <begin position="1"/>
        <end position="20"/>
    </location>
</feature>
<accession>A0AA39RAR2</accession>
<dbReference type="GO" id="GO:0005524">
    <property type="term" value="F:ATP binding"/>
    <property type="evidence" value="ECO:0007669"/>
    <property type="project" value="UniProtKB-KW"/>
</dbReference>
<sequence>MATHVEPIAEENPFLTGTNLMPATALSEKLGLSPGARYGAQNDPEGEEISADSQRSEVSSDDDDLDFDGSVQEEMAKLEETFRENGLKFRMIDKIGEGTFSTVYKAEDLHYEYYENDWDIESNDASKWTSPPFKRRKEDDSQSSTTLVHSQSQQPPRRPIYVAIKKIYVTSSPMRIQNELELLHDLRGCKAVCPLITAFRHQDQVVAILPHFRHQDFRVFYRSMNVHDIRIYFRSMFEALAAVHKHGIIHRDIKPTNFLYDIERQRGVLVDFGLAEREGTDQQHCLCQDHPTNRKAKVEASRARNQPVPTGYPKNDPRPSRRANRAGTRGFRAPEVLLKCTAQTTKIDIWSVGVILLTILAQRFPFFNSADDIEAMIEIATIFGQQKMRQCAVLHGAMFECTIPTVGKQGFSLAQIIQWSTAARGSDNGGDLDPGVQDAVKFLEQCLELDPRRRISARAALAHDFLAEETFCDTEPDEMDVL</sequence>
<keyword evidence="10" id="KW-1185">Reference proteome</keyword>
<gene>
    <name evidence="9" type="ORF">JMJ35_000285</name>
</gene>
<keyword evidence="6" id="KW-0067">ATP-binding</keyword>
<keyword evidence="2" id="KW-0723">Serine/threonine-protein kinase</keyword>
<proteinExistence type="predicted"/>
<dbReference type="InterPro" id="IPR008271">
    <property type="entry name" value="Ser/Thr_kinase_AS"/>
</dbReference>
<dbReference type="PROSITE" id="PS50011">
    <property type="entry name" value="PROTEIN_KINASE_DOM"/>
    <property type="match status" value="1"/>
</dbReference>
<keyword evidence="5" id="KW-0418">Kinase</keyword>
<dbReference type="SMART" id="SM00220">
    <property type="entry name" value="S_TKc"/>
    <property type="match status" value="1"/>
</dbReference>
<dbReference type="PANTHER" id="PTHR44167">
    <property type="entry name" value="OVARIAN-SPECIFIC SERINE/THREONINE-PROTEIN KINASE LOK-RELATED"/>
    <property type="match status" value="1"/>
</dbReference>
<dbReference type="InterPro" id="IPR000719">
    <property type="entry name" value="Prot_kinase_dom"/>
</dbReference>
<feature type="region of interest" description="Disordered" evidence="7">
    <location>
        <begin position="32"/>
        <end position="67"/>
    </location>
</feature>
<dbReference type="EC" id="2.7.11.1" evidence="1"/>
<dbReference type="PANTHER" id="PTHR44167:SF23">
    <property type="entry name" value="CDC7 KINASE, ISOFORM A-RELATED"/>
    <property type="match status" value="1"/>
</dbReference>
<evidence type="ECO:0000256" key="2">
    <source>
        <dbReference type="ARBA" id="ARBA00022527"/>
    </source>
</evidence>
<name>A0AA39RAR2_9LECA</name>
<evidence type="ECO:0000256" key="1">
    <source>
        <dbReference type="ARBA" id="ARBA00012513"/>
    </source>
</evidence>
<keyword evidence="4" id="KW-0547">Nucleotide-binding</keyword>
<protein>
    <recommendedName>
        <fullName evidence="1">non-specific serine/threonine protein kinase</fullName>
        <ecNumber evidence="1">2.7.11.1</ecNumber>
    </recommendedName>
</protein>
<comment type="caution">
    <text evidence="9">The sequence shown here is derived from an EMBL/GenBank/DDBJ whole genome shotgun (WGS) entry which is preliminary data.</text>
</comment>
<evidence type="ECO:0000256" key="5">
    <source>
        <dbReference type="ARBA" id="ARBA00022777"/>
    </source>
</evidence>
<feature type="domain" description="Protein kinase" evidence="8">
    <location>
        <begin position="89"/>
        <end position="466"/>
    </location>
</feature>
<dbReference type="Gene3D" id="3.30.200.20">
    <property type="entry name" value="Phosphorylase Kinase, domain 1"/>
    <property type="match status" value="1"/>
</dbReference>
<evidence type="ECO:0000256" key="4">
    <source>
        <dbReference type="ARBA" id="ARBA00022741"/>
    </source>
</evidence>
<organism evidence="9 10">
    <name type="scientific">Cladonia borealis</name>
    <dbReference type="NCBI Taxonomy" id="184061"/>
    <lineage>
        <taxon>Eukaryota</taxon>
        <taxon>Fungi</taxon>
        <taxon>Dikarya</taxon>
        <taxon>Ascomycota</taxon>
        <taxon>Pezizomycotina</taxon>
        <taxon>Lecanoromycetes</taxon>
        <taxon>OSLEUM clade</taxon>
        <taxon>Lecanoromycetidae</taxon>
        <taxon>Lecanorales</taxon>
        <taxon>Lecanorineae</taxon>
        <taxon>Cladoniaceae</taxon>
        <taxon>Cladonia</taxon>
    </lineage>
</organism>
<evidence type="ECO:0000313" key="10">
    <source>
        <dbReference type="Proteomes" id="UP001166286"/>
    </source>
</evidence>
<dbReference type="SUPFAM" id="SSF56112">
    <property type="entry name" value="Protein kinase-like (PK-like)"/>
    <property type="match status" value="1"/>
</dbReference>
<dbReference type="InterPro" id="IPR011009">
    <property type="entry name" value="Kinase-like_dom_sf"/>
</dbReference>
<evidence type="ECO:0000256" key="3">
    <source>
        <dbReference type="ARBA" id="ARBA00022679"/>
    </source>
</evidence>
<evidence type="ECO:0000313" key="9">
    <source>
        <dbReference type="EMBL" id="KAK0517130.1"/>
    </source>
</evidence>
<evidence type="ECO:0000256" key="7">
    <source>
        <dbReference type="SAM" id="MobiDB-lite"/>
    </source>
</evidence>
<evidence type="ECO:0000259" key="8">
    <source>
        <dbReference type="PROSITE" id="PS50011"/>
    </source>
</evidence>
<feature type="region of interest" description="Disordered" evidence="7">
    <location>
        <begin position="129"/>
        <end position="156"/>
    </location>
</feature>
<dbReference type="EMBL" id="JAFEKC020000001">
    <property type="protein sequence ID" value="KAK0517130.1"/>
    <property type="molecule type" value="Genomic_DNA"/>
</dbReference>
<dbReference type="GO" id="GO:0005634">
    <property type="term" value="C:nucleus"/>
    <property type="evidence" value="ECO:0007669"/>
    <property type="project" value="TreeGrafter"/>
</dbReference>
<dbReference type="GO" id="GO:0004674">
    <property type="term" value="F:protein serine/threonine kinase activity"/>
    <property type="evidence" value="ECO:0007669"/>
    <property type="project" value="UniProtKB-KW"/>
</dbReference>
<dbReference type="PROSITE" id="PS00108">
    <property type="entry name" value="PROTEIN_KINASE_ST"/>
    <property type="match status" value="1"/>
</dbReference>
<keyword evidence="3" id="KW-0808">Transferase</keyword>
<dbReference type="AlphaFoldDB" id="A0AA39RAR2"/>
<dbReference type="GO" id="GO:0044773">
    <property type="term" value="P:mitotic DNA damage checkpoint signaling"/>
    <property type="evidence" value="ECO:0007669"/>
    <property type="project" value="TreeGrafter"/>
</dbReference>
<reference evidence="9" key="1">
    <citation type="submission" date="2023-03" db="EMBL/GenBank/DDBJ databases">
        <title>Complete genome of Cladonia borealis.</title>
        <authorList>
            <person name="Park H."/>
        </authorList>
    </citation>
    <scope>NUCLEOTIDE SEQUENCE</scope>
    <source>
        <strain evidence="9">ANT050790</strain>
    </source>
</reference>
<dbReference type="Pfam" id="PF00069">
    <property type="entry name" value="Pkinase"/>
    <property type="match status" value="2"/>
</dbReference>
<feature type="compositionally biased region" description="Polar residues" evidence="7">
    <location>
        <begin position="142"/>
        <end position="155"/>
    </location>
</feature>
<dbReference type="CDD" id="cd14019">
    <property type="entry name" value="STKc_Cdc7"/>
    <property type="match status" value="1"/>
</dbReference>
<dbReference type="Gene3D" id="1.10.510.10">
    <property type="entry name" value="Transferase(Phosphotransferase) domain 1"/>
    <property type="match status" value="1"/>
</dbReference>
<evidence type="ECO:0000256" key="6">
    <source>
        <dbReference type="ARBA" id="ARBA00022840"/>
    </source>
</evidence>